<evidence type="ECO:0000313" key="3">
    <source>
        <dbReference type="Proteomes" id="UP000321393"/>
    </source>
</evidence>
<feature type="compositionally biased region" description="Basic and acidic residues" evidence="1">
    <location>
        <begin position="275"/>
        <end position="288"/>
    </location>
</feature>
<sequence length="314" mass="36475">MFHKTMFGPLLNVNMVFNDQLIDHFLLRKIPEEPNTSGLWPTNVTLDKALDNKHLQSLLFDSQPKKITTCLDVEEVFKNFSFIEDDDSVKVVLALFIETVMLRKDKKMQFDVDILGRVDDEEVFKNFDWSTFFYTRLLNSLKMVLQGKKEAYKLKRARTTKAVTYYNIKGYVLAFQRKLSRRVEFEGMITWILRTRNPCQLLKAVIGTLADVVHDRDASNDDFNNLRSTSSPLLQSTENVGGVTSTVQPSQQREERQLVVAKPETNLKPTKKRYRSSDKGERSHSKSYKRLDKEIKEVRKDVCTLTSIVCRMDD</sequence>
<reference evidence="2 3" key="1">
    <citation type="submission" date="2019-08" db="EMBL/GenBank/DDBJ databases">
        <title>Draft genome sequences of two oriental melons (Cucumis melo L. var makuwa).</title>
        <authorList>
            <person name="Kwon S.-Y."/>
        </authorList>
    </citation>
    <scope>NUCLEOTIDE SEQUENCE [LARGE SCALE GENOMIC DNA]</scope>
    <source>
        <strain evidence="3">cv. SW 3</strain>
        <tissue evidence="2">Leaf</tissue>
    </source>
</reference>
<dbReference type="PANTHER" id="PTHR48449">
    <property type="entry name" value="DUF1985 DOMAIN-CONTAINING PROTEIN"/>
    <property type="match status" value="1"/>
</dbReference>
<comment type="caution">
    <text evidence="2">The sequence shown here is derived from an EMBL/GenBank/DDBJ whole genome shotgun (WGS) entry which is preliminary data.</text>
</comment>
<dbReference type="EMBL" id="SSTE01000887">
    <property type="protein sequence ID" value="KAA0066584.1"/>
    <property type="molecule type" value="Genomic_DNA"/>
</dbReference>
<dbReference type="OrthoDB" id="1930729at2759"/>
<feature type="region of interest" description="Disordered" evidence="1">
    <location>
        <begin position="221"/>
        <end position="288"/>
    </location>
</feature>
<dbReference type="AlphaFoldDB" id="A0A5A7VGY0"/>
<feature type="compositionally biased region" description="Polar residues" evidence="1">
    <location>
        <begin position="221"/>
        <end position="251"/>
    </location>
</feature>
<proteinExistence type="predicted"/>
<name>A0A5A7VGY0_CUCMM</name>
<evidence type="ECO:0000256" key="1">
    <source>
        <dbReference type="SAM" id="MobiDB-lite"/>
    </source>
</evidence>
<dbReference type="PANTHER" id="PTHR48449:SF1">
    <property type="entry name" value="DUF1985 DOMAIN-CONTAINING PROTEIN"/>
    <property type="match status" value="1"/>
</dbReference>
<evidence type="ECO:0000313" key="2">
    <source>
        <dbReference type="EMBL" id="KAA0066584.1"/>
    </source>
</evidence>
<gene>
    <name evidence="2" type="ORF">E6C27_scaffold25G001580</name>
</gene>
<protein>
    <submittedName>
        <fullName evidence="2">Ulp1-like peptidase</fullName>
    </submittedName>
</protein>
<dbReference type="Proteomes" id="UP000321393">
    <property type="component" value="Unassembled WGS sequence"/>
</dbReference>
<accession>A0A5A7VGY0</accession>
<organism evidence="2 3">
    <name type="scientific">Cucumis melo var. makuwa</name>
    <name type="common">Oriental melon</name>
    <dbReference type="NCBI Taxonomy" id="1194695"/>
    <lineage>
        <taxon>Eukaryota</taxon>
        <taxon>Viridiplantae</taxon>
        <taxon>Streptophyta</taxon>
        <taxon>Embryophyta</taxon>
        <taxon>Tracheophyta</taxon>
        <taxon>Spermatophyta</taxon>
        <taxon>Magnoliopsida</taxon>
        <taxon>eudicotyledons</taxon>
        <taxon>Gunneridae</taxon>
        <taxon>Pentapetalae</taxon>
        <taxon>rosids</taxon>
        <taxon>fabids</taxon>
        <taxon>Cucurbitales</taxon>
        <taxon>Cucurbitaceae</taxon>
        <taxon>Benincaseae</taxon>
        <taxon>Cucumis</taxon>
    </lineage>
</organism>